<proteinExistence type="predicted"/>
<sequence length="121" mass="12412">MYVVFLALSGTVFAIVLYLIVPTGSAINSVFTGICGAYVVSWLAGLVTPGAPAGAGVREFVLFAILHTVVSEADLLAAIVLGRSVTVVGDVVYYLIAVIMRTKGFDASANGLSSGNQSSNP</sequence>
<dbReference type="Proteomes" id="UP000323166">
    <property type="component" value="Unassembled WGS sequence"/>
</dbReference>
<evidence type="ECO:0000313" key="1">
    <source>
        <dbReference type="EMBL" id="TYO96597.1"/>
    </source>
</evidence>
<protein>
    <submittedName>
        <fullName evidence="1">Uncharacterized protein</fullName>
    </submittedName>
</protein>
<dbReference type="AlphaFoldDB" id="A0A5S4ZUD7"/>
<name>A0A5S4ZUD7_9FIRM</name>
<comment type="caution">
    <text evidence="1">The sequence shown here is derived from an EMBL/GenBank/DDBJ whole genome shotgun (WGS) entry which is preliminary data.</text>
</comment>
<dbReference type="EMBL" id="VNHM01000004">
    <property type="protein sequence ID" value="TYO96597.1"/>
    <property type="molecule type" value="Genomic_DNA"/>
</dbReference>
<gene>
    <name evidence="1" type="ORF">LX24_01066</name>
</gene>
<evidence type="ECO:0000313" key="2">
    <source>
        <dbReference type="Proteomes" id="UP000323166"/>
    </source>
</evidence>
<reference evidence="1 2" key="1">
    <citation type="submission" date="2019-07" db="EMBL/GenBank/DDBJ databases">
        <title>Genomic Encyclopedia of Type Strains, Phase I: the one thousand microbial genomes (KMG-I) project.</title>
        <authorList>
            <person name="Kyrpides N."/>
        </authorList>
    </citation>
    <scope>NUCLEOTIDE SEQUENCE [LARGE SCALE GENOMIC DNA]</scope>
    <source>
        <strain evidence="1 2">DSM 6562</strain>
    </source>
</reference>
<organism evidence="1 2">
    <name type="scientific">Desulfallas thermosapovorans DSM 6562</name>
    <dbReference type="NCBI Taxonomy" id="1121431"/>
    <lineage>
        <taxon>Bacteria</taxon>
        <taxon>Bacillati</taxon>
        <taxon>Bacillota</taxon>
        <taxon>Clostridia</taxon>
        <taxon>Eubacteriales</taxon>
        <taxon>Desulfallaceae</taxon>
        <taxon>Desulfallas</taxon>
    </lineage>
</organism>
<keyword evidence="2" id="KW-1185">Reference proteome</keyword>
<accession>A0A5S4ZUD7</accession>